<evidence type="ECO:0000256" key="2">
    <source>
        <dbReference type="SAM" id="SignalP"/>
    </source>
</evidence>
<feature type="signal peptide" evidence="2">
    <location>
        <begin position="1"/>
        <end position="17"/>
    </location>
</feature>
<protein>
    <submittedName>
        <fullName evidence="5">Conserved repeat domain-containing protein/Por secretion system C-terminal sorting domain-containing protein</fullName>
    </submittedName>
</protein>
<keyword evidence="6" id="KW-1185">Reference proteome</keyword>
<dbReference type="Pfam" id="PF18962">
    <property type="entry name" value="Por_Secre_tail"/>
    <property type="match status" value="1"/>
</dbReference>
<evidence type="ECO:0000259" key="4">
    <source>
        <dbReference type="Pfam" id="PF24595"/>
    </source>
</evidence>
<dbReference type="EMBL" id="FNEZ01000007">
    <property type="protein sequence ID" value="SDK51582.1"/>
    <property type="molecule type" value="Genomic_DNA"/>
</dbReference>
<evidence type="ECO:0000313" key="6">
    <source>
        <dbReference type="Proteomes" id="UP000199580"/>
    </source>
</evidence>
<name>A0A1G9CIW1_9FLAO</name>
<evidence type="ECO:0000313" key="5">
    <source>
        <dbReference type="EMBL" id="SDK51582.1"/>
    </source>
</evidence>
<dbReference type="RefSeq" id="WP_091398708.1">
    <property type="nucleotide sequence ID" value="NZ_BKAI01000010.1"/>
</dbReference>
<dbReference type="InterPro" id="IPR026444">
    <property type="entry name" value="Secre_tail"/>
</dbReference>
<dbReference type="OrthoDB" id="1110367at2"/>
<organism evidence="5 6">
    <name type="scientific">Flavobacterium noncentrifugens</name>
    <dbReference type="NCBI Taxonomy" id="1128970"/>
    <lineage>
        <taxon>Bacteria</taxon>
        <taxon>Pseudomonadati</taxon>
        <taxon>Bacteroidota</taxon>
        <taxon>Flavobacteriia</taxon>
        <taxon>Flavobacteriales</taxon>
        <taxon>Flavobacteriaceae</taxon>
        <taxon>Flavobacterium</taxon>
    </lineage>
</organism>
<sequence>MKKLYFLLLLVYVNVFAKPIAETTSVVGPAIGVKLISYTGSVVLNFQINIKNTGDQRLTNIYVENVNVGYPEIIFQNIEPQISLEPGEENTLNFTGFKPTTFGACMDLSFIKVYATTPENAIITDYSSPNDYYTDNQTPTPVFYSLFFTVGNTYKDDNNNGVIDLGDTVRYTYSATYYDLQSQSVPFTLTDPNVEISNPTGNSQVPNWSSTGVHDITQNEINVGYVFSSPILNFENNCISPQLQLQNPCYDCPMPNNCFNCIITPLTLLQPNRISGNVRFKTSGNTNCNAGLDFPLRKIATTDGSNTYESFTDYTGNYHISIPNTGTFTTSALNNLGSNFSSDPTAVNTNSSGSATQYTNTNFCISSATNYSDVNVKILPLATARPGFETSYRIVFQNYGSTSLNGNINLAFDAAKMAFISATQSPDNANSGTLLWNYTDLLPFQESYIDLKFNVFPPPAVNQDDSNTLTLTANPIAGDATPENNTAIFNQVIVSSFDPNDKTVLEGAYINATQASDYLTYITRFQNTGNAPASFVIVKEMLDADLDWSTFEPVGASQNYSVLLKNGNELTTSFLNIYLPDSTSNEPYSHGWFAYRIKPKTGFAVGDVASSNAAIYFDFNPAVITNTVSTQISVLGLTKANDNTVKFYPNPASDRIYFSGSDLKNKNYKISDVSGKIINTGKIVDGFIAVDQLEKGIYFLKVEDHQTAKVIIE</sequence>
<gene>
    <name evidence="5" type="ORF">SAMN04487935_3544</name>
</gene>
<dbReference type="Proteomes" id="UP000199580">
    <property type="component" value="Unassembled WGS sequence"/>
</dbReference>
<feature type="chain" id="PRO_5011574994" evidence="2">
    <location>
        <begin position="18"/>
        <end position="713"/>
    </location>
</feature>
<keyword evidence="1 2" id="KW-0732">Signal</keyword>
<evidence type="ECO:0000256" key="1">
    <source>
        <dbReference type="ARBA" id="ARBA00022729"/>
    </source>
</evidence>
<accession>A0A1G9CIW1</accession>
<dbReference type="InterPro" id="IPR055353">
    <property type="entry name" value="DUF7619"/>
</dbReference>
<reference evidence="5 6" key="1">
    <citation type="submission" date="2016-10" db="EMBL/GenBank/DDBJ databases">
        <authorList>
            <person name="de Groot N.N."/>
        </authorList>
    </citation>
    <scope>NUCLEOTIDE SEQUENCE [LARGE SCALE GENOMIC DNA]</scope>
    <source>
        <strain evidence="5 6">CGMCC 1.10076</strain>
    </source>
</reference>
<evidence type="ECO:0000259" key="3">
    <source>
        <dbReference type="Pfam" id="PF18962"/>
    </source>
</evidence>
<feature type="domain" description="DUF7619" evidence="4">
    <location>
        <begin position="498"/>
        <end position="631"/>
    </location>
</feature>
<feature type="domain" description="Secretion system C-terminal sorting" evidence="3">
    <location>
        <begin position="648"/>
        <end position="712"/>
    </location>
</feature>
<proteinExistence type="predicted"/>
<dbReference type="NCBIfam" id="TIGR04183">
    <property type="entry name" value="Por_Secre_tail"/>
    <property type="match status" value="1"/>
</dbReference>
<dbReference type="Pfam" id="PF24595">
    <property type="entry name" value="DUF7619"/>
    <property type="match status" value="1"/>
</dbReference>
<dbReference type="AlphaFoldDB" id="A0A1G9CIW1"/>
<dbReference type="STRING" id="1128970.SAMN04487935_3544"/>